<keyword evidence="2" id="KW-1185">Reference proteome</keyword>
<dbReference type="RefSeq" id="WP_139010645.1">
    <property type="nucleotide sequence ID" value="NZ_VBSN01000019.1"/>
</dbReference>
<organism evidence="1 2">
    <name type="scientific">Dyadobacter flavalbus</name>
    <dbReference type="NCBI Taxonomy" id="2579942"/>
    <lineage>
        <taxon>Bacteria</taxon>
        <taxon>Pseudomonadati</taxon>
        <taxon>Bacteroidota</taxon>
        <taxon>Cytophagia</taxon>
        <taxon>Cytophagales</taxon>
        <taxon>Spirosomataceae</taxon>
        <taxon>Dyadobacter</taxon>
    </lineage>
</organism>
<reference evidence="1 2" key="1">
    <citation type="submission" date="2019-05" db="EMBL/GenBank/DDBJ databases">
        <authorList>
            <person name="Qu J.-H."/>
        </authorList>
    </citation>
    <scope>NUCLEOTIDE SEQUENCE [LARGE SCALE GENOMIC DNA]</scope>
    <source>
        <strain evidence="1 2">NS28</strain>
    </source>
</reference>
<dbReference type="OrthoDB" id="1071350at2"/>
<evidence type="ECO:0000313" key="1">
    <source>
        <dbReference type="EMBL" id="KAA6441305.1"/>
    </source>
</evidence>
<accession>A0A5M8QYD7</accession>
<sequence length="214" mass="24374">MKFITAYAHLKENICAVNGEMICRRDKDSGDSWFKQIYKQQEFVYPKFHKMDVLSQAGFLTSKLIKRANPQFAEKYKDDEIAMLFANQSGSAETDQKFVHAYRNGAPSPSLFVYTLPNIVMGEIAILNKWYGESLFAVLPEFDPEFYINHCHILLSAGSEAVLCSWLEIAGNQIDVFTFLIEKEGENRSEFTADNLSKIAFAGNLHKTEINANY</sequence>
<gene>
    <name evidence="1" type="ORF">FEM33_03080</name>
</gene>
<protein>
    <recommendedName>
        <fullName evidence="3">3-oxoacyl-ACP synthase</fullName>
    </recommendedName>
</protein>
<dbReference type="AlphaFoldDB" id="A0A5M8QYD7"/>
<dbReference type="Proteomes" id="UP000323994">
    <property type="component" value="Unassembled WGS sequence"/>
</dbReference>
<name>A0A5M8QYD7_9BACT</name>
<evidence type="ECO:0008006" key="3">
    <source>
        <dbReference type="Google" id="ProtNLM"/>
    </source>
</evidence>
<evidence type="ECO:0000313" key="2">
    <source>
        <dbReference type="Proteomes" id="UP000323994"/>
    </source>
</evidence>
<dbReference type="EMBL" id="VBSN01000019">
    <property type="protein sequence ID" value="KAA6441305.1"/>
    <property type="molecule type" value="Genomic_DNA"/>
</dbReference>
<comment type="caution">
    <text evidence="1">The sequence shown here is derived from an EMBL/GenBank/DDBJ whole genome shotgun (WGS) entry which is preliminary data.</text>
</comment>
<proteinExistence type="predicted"/>